<evidence type="ECO:0000313" key="9">
    <source>
        <dbReference type="EMBL" id="QQS98408.1"/>
    </source>
</evidence>
<dbReference type="PANTHER" id="PTHR39560">
    <property type="entry name" value="PROTEIN ADENYLYLTRANSFERASE FIC-RELATED"/>
    <property type="match status" value="1"/>
</dbReference>
<dbReference type="GO" id="GO:0070733">
    <property type="term" value="F:AMPylase activity"/>
    <property type="evidence" value="ECO:0007669"/>
    <property type="project" value="UniProtKB-EC"/>
</dbReference>
<proteinExistence type="predicted"/>
<dbReference type="Proteomes" id="UP000595254">
    <property type="component" value="Plasmid unnamed"/>
</dbReference>
<keyword evidence="3" id="KW-0547">Nucleotide-binding</keyword>
<dbReference type="RefSeq" id="WP_040375732.1">
    <property type="nucleotide sequence ID" value="NZ_CP068052.1"/>
</dbReference>
<evidence type="ECO:0000256" key="1">
    <source>
        <dbReference type="ARBA" id="ARBA00022679"/>
    </source>
</evidence>
<dbReference type="InterPro" id="IPR036597">
    <property type="entry name" value="Fido-like_dom_sf"/>
</dbReference>
<evidence type="ECO:0000256" key="7">
    <source>
        <dbReference type="ARBA" id="ARBA00048696"/>
    </source>
</evidence>
<reference evidence="9 10" key="1">
    <citation type="submission" date="2021-01" db="EMBL/GenBank/DDBJ databases">
        <title>FDA dAtabase for Regulatory Grade micrObial Sequences (FDA-ARGOS): Supporting development and validation of Infectious Disease Dx tests.</title>
        <authorList>
            <person name="Nelson B."/>
            <person name="Plummer A."/>
            <person name="Tallon L."/>
            <person name="Sadzewicz L."/>
            <person name="Zhao X."/>
            <person name="Boylan J."/>
            <person name="Ott S."/>
            <person name="Bowen H."/>
            <person name="Vavikolanu K."/>
            <person name="Mehta A."/>
            <person name="Aluvathingal J."/>
            <person name="Nadendla S."/>
            <person name="Myers T."/>
            <person name="Yan Y."/>
            <person name="Sichtig H."/>
        </authorList>
    </citation>
    <scope>NUCLEOTIDE SEQUENCE [LARGE SCALE GENOMIC DNA]</scope>
    <source>
        <strain evidence="9 10">FDAARGOS_1161</strain>
        <plasmid evidence="9 10">unnamed</plasmid>
    </source>
</reference>
<protein>
    <recommendedName>
        <fullName evidence="5">protein adenylyltransferase</fullName>
        <ecNumber evidence="5">2.7.7.108</ecNumber>
    </recommendedName>
</protein>
<organism evidence="9 10">
    <name type="scientific">Peribacillus psychrosaccharolyticus</name>
    <name type="common">Bacillus psychrosaccharolyticus</name>
    <dbReference type="NCBI Taxonomy" id="1407"/>
    <lineage>
        <taxon>Bacteria</taxon>
        <taxon>Bacillati</taxon>
        <taxon>Bacillota</taxon>
        <taxon>Bacilli</taxon>
        <taxon>Bacillales</taxon>
        <taxon>Bacillaceae</taxon>
        <taxon>Peribacillus</taxon>
    </lineage>
</organism>
<keyword evidence="2" id="KW-0548">Nucleotidyltransferase</keyword>
<dbReference type="EMBL" id="CP068052">
    <property type="protein sequence ID" value="QQS98408.1"/>
    <property type="molecule type" value="Genomic_DNA"/>
</dbReference>
<geneLocation type="plasmid" evidence="9 10">
    <name>unnamed</name>
</geneLocation>
<evidence type="ECO:0000256" key="5">
    <source>
        <dbReference type="ARBA" id="ARBA00034531"/>
    </source>
</evidence>
<gene>
    <name evidence="9" type="ORF">I6J18_00185</name>
</gene>
<dbReference type="InterPro" id="IPR003812">
    <property type="entry name" value="Fido"/>
</dbReference>
<dbReference type="GO" id="GO:0005524">
    <property type="term" value="F:ATP binding"/>
    <property type="evidence" value="ECO:0007669"/>
    <property type="project" value="UniProtKB-KW"/>
</dbReference>
<accession>A0A974NIL3</accession>
<dbReference type="EC" id="2.7.7.108" evidence="5"/>
<evidence type="ECO:0000259" key="8">
    <source>
        <dbReference type="PROSITE" id="PS51459"/>
    </source>
</evidence>
<keyword evidence="9" id="KW-0614">Plasmid</keyword>
<dbReference type="Gene3D" id="1.10.3290.10">
    <property type="entry name" value="Fido-like domain"/>
    <property type="match status" value="1"/>
</dbReference>
<name>A0A974NIL3_PERPY</name>
<keyword evidence="1" id="KW-0808">Transferase</keyword>
<dbReference type="GO" id="GO:0051302">
    <property type="term" value="P:regulation of cell division"/>
    <property type="evidence" value="ECO:0007669"/>
    <property type="project" value="TreeGrafter"/>
</dbReference>
<dbReference type="KEGG" id="ppsr:I6J18_00185"/>
<evidence type="ECO:0000256" key="4">
    <source>
        <dbReference type="ARBA" id="ARBA00022840"/>
    </source>
</evidence>
<comment type="catalytic activity">
    <reaction evidence="7">
        <text>L-tyrosyl-[protein] + ATP = O-(5'-adenylyl)-L-tyrosyl-[protein] + diphosphate</text>
        <dbReference type="Rhea" id="RHEA:54288"/>
        <dbReference type="Rhea" id="RHEA-COMP:10136"/>
        <dbReference type="Rhea" id="RHEA-COMP:13846"/>
        <dbReference type="ChEBI" id="CHEBI:30616"/>
        <dbReference type="ChEBI" id="CHEBI:33019"/>
        <dbReference type="ChEBI" id="CHEBI:46858"/>
        <dbReference type="ChEBI" id="CHEBI:83624"/>
        <dbReference type="EC" id="2.7.7.108"/>
    </reaction>
</comment>
<sequence length="210" mass="24824">MNDPYVYKGTHILVNTLNIKDYDRLEFVEKELTTVRLKDISRGLLTEGFYDVEHFKQFHRYIFGDIYPWAGEFRTVNILKNETALNGLPLEYMDHASVQAHLTWALSKMNEYIWELFSVEEKTYHFARFMSEIWRAHAFREGNTRTTLTFLSEFANYKGFSLQTSLFVQHAAYMRKALVASVFEDEALEKKRNYVHLENIIKDAILQGKN</sequence>
<dbReference type="AlphaFoldDB" id="A0A974NIL3"/>
<keyword evidence="10" id="KW-1185">Reference proteome</keyword>
<evidence type="ECO:0000313" key="10">
    <source>
        <dbReference type="Proteomes" id="UP000595254"/>
    </source>
</evidence>
<dbReference type="SUPFAM" id="SSF140931">
    <property type="entry name" value="Fic-like"/>
    <property type="match status" value="1"/>
</dbReference>
<evidence type="ECO:0000256" key="3">
    <source>
        <dbReference type="ARBA" id="ARBA00022741"/>
    </source>
</evidence>
<keyword evidence="4" id="KW-0067">ATP-binding</keyword>
<dbReference type="PROSITE" id="PS51459">
    <property type="entry name" value="FIDO"/>
    <property type="match status" value="1"/>
</dbReference>
<dbReference type="PANTHER" id="PTHR39560:SF1">
    <property type="entry name" value="PROTEIN ADENYLYLTRANSFERASE FIC-RELATED"/>
    <property type="match status" value="1"/>
</dbReference>
<evidence type="ECO:0000256" key="6">
    <source>
        <dbReference type="ARBA" id="ARBA00047939"/>
    </source>
</evidence>
<comment type="catalytic activity">
    <reaction evidence="6">
        <text>L-threonyl-[protein] + ATP = 3-O-(5'-adenylyl)-L-threonyl-[protein] + diphosphate</text>
        <dbReference type="Rhea" id="RHEA:54292"/>
        <dbReference type="Rhea" id="RHEA-COMP:11060"/>
        <dbReference type="Rhea" id="RHEA-COMP:13847"/>
        <dbReference type="ChEBI" id="CHEBI:30013"/>
        <dbReference type="ChEBI" id="CHEBI:30616"/>
        <dbReference type="ChEBI" id="CHEBI:33019"/>
        <dbReference type="ChEBI" id="CHEBI:138113"/>
        <dbReference type="EC" id="2.7.7.108"/>
    </reaction>
</comment>
<evidence type="ECO:0000256" key="2">
    <source>
        <dbReference type="ARBA" id="ARBA00022695"/>
    </source>
</evidence>
<dbReference type="Pfam" id="PF02661">
    <property type="entry name" value="Fic"/>
    <property type="match status" value="1"/>
</dbReference>
<feature type="domain" description="Fido" evidence="8">
    <location>
        <begin position="50"/>
        <end position="203"/>
    </location>
</feature>